<comment type="caution">
    <text evidence="2">The sequence shown here is derived from an EMBL/GenBank/DDBJ whole genome shotgun (WGS) entry which is preliminary data.</text>
</comment>
<feature type="compositionally biased region" description="Basic residues" evidence="1">
    <location>
        <begin position="28"/>
        <end position="46"/>
    </location>
</feature>
<evidence type="ECO:0000313" key="3">
    <source>
        <dbReference type="Proteomes" id="UP001234880"/>
    </source>
</evidence>
<gene>
    <name evidence="2" type="ORF">JOF35_001968</name>
</gene>
<accession>A0ABT9KMP6</accession>
<evidence type="ECO:0000256" key="1">
    <source>
        <dbReference type="SAM" id="MobiDB-lite"/>
    </source>
</evidence>
<dbReference type="RefSeq" id="WP_307110409.1">
    <property type="nucleotide sequence ID" value="NZ_JAURUE010000001.1"/>
</dbReference>
<proteinExistence type="predicted"/>
<dbReference type="Proteomes" id="UP001234880">
    <property type="component" value="Unassembled WGS sequence"/>
</dbReference>
<keyword evidence="3" id="KW-1185">Reference proteome</keyword>
<dbReference type="EMBL" id="JAURUE010000001">
    <property type="protein sequence ID" value="MDP9609691.1"/>
    <property type="molecule type" value="Genomic_DNA"/>
</dbReference>
<organism evidence="2 3">
    <name type="scientific">Streptomyces demainii</name>
    <dbReference type="NCBI Taxonomy" id="588122"/>
    <lineage>
        <taxon>Bacteria</taxon>
        <taxon>Bacillati</taxon>
        <taxon>Actinomycetota</taxon>
        <taxon>Actinomycetes</taxon>
        <taxon>Kitasatosporales</taxon>
        <taxon>Streptomycetaceae</taxon>
        <taxon>Streptomyces</taxon>
    </lineage>
</organism>
<protein>
    <submittedName>
        <fullName evidence="2">Uncharacterized protein</fullName>
    </submittedName>
</protein>
<sequence length="81" mass="9432">MYGDDIHLLLHRIRAERLRDEADEAHRAHPAHPAHRTPHRRSRPARARVLRTRLGWTLVEVGLRLATPRLPQSGLTARFDH</sequence>
<name>A0ABT9KMP6_9ACTN</name>
<reference evidence="2 3" key="1">
    <citation type="submission" date="2023-07" db="EMBL/GenBank/DDBJ databases">
        <title>Sequencing the genomes of 1000 actinobacteria strains.</title>
        <authorList>
            <person name="Klenk H.-P."/>
        </authorList>
    </citation>
    <scope>NUCLEOTIDE SEQUENCE [LARGE SCALE GENOMIC DNA]</scope>
    <source>
        <strain evidence="2 3">DSM 41600</strain>
    </source>
</reference>
<evidence type="ECO:0000313" key="2">
    <source>
        <dbReference type="EMBL" id="MDP9609691.1"/>
    </source>
</evidence>
<feature type="region of interest" description="Disordered" evidence="1">
    <location>
        <begin position="21"/>
        <end position="46"/>
    </location>
</feature>